<keyword evidence="2 3" id="KW-0442">Lipid degradation</keyword>
<proteinExistence type="inferred from homology"/>
<protein>
    <recommendedName>
        <fullName evidence="3">Patatin</fullName>
        <ecNumber evidence="3">3.1.1.-</ecNumber>
    </recommendedName>
</protein>
<feature type="active site" description="Proton acceptor" evidence="2">
    <location>
        <position position="217"/>
    </location>
</feature>
<feature type="active site" description="Nucleophile" evidence="2">
    <location>
        <position position="100"/>
    </location>
</feature>
<evidence type="ECO:0000256" key="1">
    <source>
        <dbReference type="ARBA" id="ARBA00023098"/>
    </source>
</evidence>
<gene>
    <name evidence="6" type="ORF">Vafri_12282</name>
</gene>
<evidence type="ECO:0000256" key="4">
    <source>
        <dbReference type="SAM" id="MobiDB-lite"/>
    </source>
</evidence>
<comment type="domain">
    <text evidence="3">The nitrogen atoms of the two glycine residues in the GGXR motif define the oxyanion hole, and stabilize the oxyanion that forms during the nucleophilic attack by the catalytic serine during substrate cleavage.</text>
</comment>
<feature type="region of interest" description="Disordered" evidence="4">
    <location>
        <begin position="232"/>
        <end position="251"/>
    </location>
</feature>
<reference evidence="6" key="1">
    <citation type="journal article" date="2021" name="Proc. Natl. Acad. Sci. U.S.A.">
        <title>Three genomes in the algal genus Volvox reveal the fate of a haploid sex-determining region after a transition to homothallism.</title>
        <authorList>
            <person name="Yamamoto K."/>
            <person name="Hamaji T."/>
            <person name="Kawai-Toyooka H."/>
            <person name="Matsuzaki R."/>
            <person name="Takahashi F."/>
            <person name="Nishimura Y."/>
            <person name="Kawachi M."/>
            <person name="Noguchi H."/>
            <person name="Minakuchi Y."/>
            <person name="Umen J.G."/>
            <person name="Toyoda A."/>
            <person name="Nozaki H."/>
        </authorList>
    </citation>
    <scope>NUCLEOTIDE SEQUENCE</scope>
    <source>
        <strain evidence="6">NIES-3780</strain>
    </source>
</reference>
<keyword evidence="2 3" id="KW-0378">Hydrolase</keyword>
<dbReference type="AlphaFoldDB" id="A0A8J4F2A3"/>
<evidence type="ECO:0000313" key="7">
    <source>
        <dbReference type="Proteomes" id="UP000747399"/>
    </source>
</evidence>
<dbReference type="Pfam" id="PF01734">
    <property type="entry name" value="Patatin"/>
    <property type="match status" value="1"/>
</dbReference>
<dbReference type="GO" id="GO:0016042">
    <property type="term" value="P:lipid catabolic process"/>
    <property type="evidence" value="ECO:0007669"/>
    <property type="project" value="UniProtKB-UniRule"/>
</dbReference>
<dbReference type="EC" id="3.1.1.-" evidence="3"/>
<dbReference type="SUPFAM" id="SSF52151">
    <property type="entry name" value="FabD/lysophospholipase-like"/>
    <property type="match status" value="1"/>
</dbReference>
<feature type="short sequence motif" description="DGA/G" evidence="2">
    <location>
        <begin position="217"/>
        <end position="219"/>
    </location>
</feature>
<sequence length="368" mass="37972">MPAPLQAPNRVIGGALGGQPQPLCLKCSLNHTRRQRSPDMAVARASPTHTGTRRAGVVGPSMDACDLVLSSGFLAFAGHAGFLQAVEELGLPVGGVMGTSAGALAGSLFCAGYTPRQVASHLSDQTPASLLRPSLAPWRGGALSLDRVISRLKDLLPPTFEDLHREFAVGVVTSDGRHLLIDSGPLPEAVAASAAIPFVFQAVDVPGHVARHGPFKDGGVVDRVGLKAWRDRRRAQMKSAKGPSSASRPPPPCLVHVIDRSSPFSGFDDTTAMGESSIVVIKSPRSGANFFDLGSFEEHMDAASTRARPLLAAFIRRNYSGGRRGSSSNGGSGGGPAGSSNGIIVDEAAAAAAVATSAPEAVVRARSV</sequence>
<evidence type="ECO:0000259" key="5">
    <source>
        <dbReference type="PROSITE" id="PS51635"/>
    </source>
</evidence>
<dbReference type="PROSITE" id="PS51635">
    <property type="entry name" value="PNPLA"/>
    <property type="match status" value="1"/>
</dbReference>
<dbReference type="InterPro" id="IPR002641">
    <property type="entry name" value="PNPLA_dom"/>
</dbReference>
<accession>A0A8J4F2A3</accession>
<dbReference type="GO" id="GO:0016787">
    <property type="term" value="F:hydrolase activity"/>
    <property type="evidence" value="ECO:0007669"/>
    <property type="project" value="UniProtKB-UniRule"/>
</dbReference>
<dbReference type="Gene3D" id="3.40.1090.10">
    <property type="entry name" value="Cytosolic phospholipase A2 catalytic domain"/>
    <property type="match status" value="2"/>
</dbReference>
<keyword evidence="7" id="KW-1185">Reference proteome</keyword>
<dbReference type="InterPro" id="IPR016035">
    <property type="entry name" value="Acyl_Trfase/lysoPLipase"/>
</dbReference>
<evidence type="ECO:0000256" key="3">
    <source>
        <dbReference type="RuleBase" id="RU361262"/>
    </source>
</evidence>
<evidence type="ECO:0000256" key="2">
    <source>
        <dbReference type="PROSITE-ProRule" id="PRU01161"/>
    </source>
</evidence>
<dbReference type="Proteomes" id="UP000747399">
    <property type="component" value="Unassembled WGS sequence"/>
</dbReference>
<comment type="caution">
    <text evidence="6">The sequence shown here is derived from an EMBL/GenBank/DDBJ whole genome shotgun (WGS) entry which is preliminary data.</text>
</comment>
<comment type="similarity">
    <text evidence="3">Belongs to the patatin family.</text>
</comment>
<evidence type="ECO:0000313" key="6">
    <source>
        <dbReference type="EMBL" id="GIL57043.1"/>
    </source>
</evidence>
<feature type="short sequence motif" description="GXSXG" evidence="2">
    <location>
        <begin position="98"/>
        <end position="102"/>
    </location>
</feature>
<dbReference type="EMBL" id="BNCO01000026">
    <property type="protein sequence ID" value="GIL57043.1"/>
    <property type="molecule type" value="Genomic_DNA"/>
</dbReference>
<feature type="region of interest" description="Disordered" evidence="4">
    <location>
        <begin position="35"/>
        <end position="55"/>
    </location>
</feature>
<keyword evidence="1 2" id="KW-0443">Lipid metabolism</keyword>
<feature type="domain" description="PNPLA" evidence="5">
    <location>
        <begin position="67"/>
        <end position="230"/>
    </location>
</feature>
<organism evidence="6 7">
    <name type="scientific">Volvox africanus</name>
    <dbReference type="NCBI Taxonomy" id="51714"/>
    <lineage>
        <taxon>Eukaryota</taxon>
        <taxon>Viridiplantae</taxon>
        <taxon>Chlorophyta</taxon>
        <taxon>core chlorophytes</taxon>
        <taxon>Chlorophyceae</taxon>
        <taxon>CS clade</taxon>
        <taxon>Chlamydomonadales</taxon>
        <taxon>Volvocaceae</taxon>
        <taxon>Volvox</taxon>
    </lineage>
</organism>
<name>A0A8J4F2A3_9CHLO</name>
<comment type="function">
    <text evidence="3">Lipolytic acyl hydrolase (LAH).</text>
</comment>
<comment type="caution">
    <text evidence="2">Lacks conserved residue(s) required for the propagation of feature annotation.</text>
</comment>